<evidence type="ECO:0000313" key="2">
    <source>
        <dbReference type="EnsemblPlants" id="Solyc05g054690.3.1"/>
    </source>
</evidence>
<evidence type="ECO:0000256" key="1">
    <source>
        <dbReference type="SAM" id="MobiDB-lite"/>
    </source>
</evidence>
<dbReference type="Gramene" id="Solyc05g054690.3.1">
    <property type="protein sequence ID" value="Solyc05g054690.3.1"/>
    <property type="gene ID" value="Solyc05g054690.3"/>
</dbReference>
<dbReference type="InParanoid" id="A0A3Q7HH20"/>
<dbReference type="Proteomes" id="UP000004994">
    <property type="component" value="Chromosome 5"/>
</dbReference>
<dbReference type="PaxDb" id="4081-Solyc05g054690.2.1"/>
<reference evidence="2" key="1">
    <citation type="journal article" date="2012" name="Nature">
        <title>The tomato genome sequence provides insights into fleshy fruit evolution.</title>
        <authorList>
            <consortium name="Tomato Genome Consortium"/>
        </authorList>
    </citation>
    <scope>NUCLEOTIDE SEQUENCE [LARGE SCALE GENOMIC DNA]</scope>
    <source>
        <strain evidence="2">cv. Heinz 1706</strain>
    </source>
</reference>
<keyword evidence="3" id="KW-1185">Reference proteome</keyword>
<reference evidence="2" key="2">
    <citation type="submission" date="2019-01" db="UniProtKB">
        <authorList>
            <consortium name="EnsemblPlants"/>
        </authorList>
    </citation>
    <scope>IDENTIFICATION</scope>
    <source>
        <strain evidence="2">cv. Heinz 1706</strain>
    </source>
</reference>
<sequence length="24" mass="2578">MAPAKASSTKKADPKLGLQRLPRL</sequence>
<organism evidence="2">
    <name type="scientific">Solanum lycopersicum</name>
    <name type="common">Tomato</name>
    <name type="synonym">Lycopersicon esculentum</name>
    <dbReference type="NCBI Taxonomy" id="4081"/>
    <lineage>
        <taxon>Eukaryota</taxon>
        <taxon>Viridiplantae</taxon>
        <taxon>Streptophyta</taxon>
        <taxon>Embryophyta</taxon>
        <taxon>Tracheophyta</taxon>
        <taxon>Spermatophyta</taxon>
        <taxon>Magnoliopsida</taxon>
        <taxon>eudicotyledons</taxon>
        <taxon>Gunneridae</taxon>
        <taxon>Pentapetalae</taxon>
        <taxon>asterids</taxon>
        <taxon>lamiids</taxon>
        <taxon>Solanales</taxon>
        <taxon>Solanaceae</taxon>
        <taxon>Solanoideae</taxon>
        <taxon>Solaneae</taxon>
        <taxon>Solanum</taxon>
        <taxon>Solanum subgen. Lycopersicon</taxon>
    </lineage>
</organism>
<proteinExistence type="predicted"/>
<name>A0A3Q7HH20_SOLLC</name>
<evidence type="ECO:0000313" key="3">
    <source>
        <dbReference type="Proteomes" id="UP000004994"/>
    </source>
</evidence>
<accession>A0A3Q7HH20</accession>
<dbReference type="AlphaFoldDB" id="A0A3Q7HH20"/>
<dbReference type="EnsemblPlants" id="Solyc05g054690.3.1">
    <property type="protein sequence ID" value="Solyc05g054690.3.1"/>
    <property type="gene ID" value="Solyc05g054690.3"/>
</dbReference>
<protein>
    <submittedName>
        <fullName evidence="2">Uncharacterized protein</fullName>
    </submittedName>
</protein>
<feature type="region of interest" description="Disordered" evidence="1">
    <location>
        <begin position="1"/>
        <end position="24"/>
    </location>
</feature>